<dbReference type="RefSeq" id="WP_236452889.1">
    <property type="nucleotide sequence ID" value="NZ_CBCSGE010000039.1"/>
</dbReference>
<evidence type="ECO:0000313" key="2">
    <source>
        <dbReference type="Proteomes" id="UP001589607"/>
    </source>
</evidence>
<protein>
    <submittedName>
        <fullName evidence="1">Uncharacterized protein</fullName>
    </submittedName>
</protein>
<gene>
    <name evidence="1" type="ORF">ACFFVF_17445</name>
</gene>
<accession>A0ABV5GSH4</accession>
<sequence length="152" mass="17179">MTSYLNSTLPNLPRGLRNNNPGNLIQTNIPWNGKVPLSQNTDTRFEQFYELRYGIRALMLDLYNDFYKGKNTVTQLISEFAPHFENNTDAYIRSVISGIGSNVIGTLTEEKLIGLSKAIVLMENGVKYKNYITDNDYKQAVAILGKPLKKKA</sequence>
<comment type="caution">
    <text evidence="1">The sequence shown here is derived from an EMBL/GenBank/DDBJ whole genome shotgun (WGS) entry which is preliminary data.</text>
</comment>
<proteinExistence type="predicted"/>
<dbReference type="EMBL" id="JBHMEY010000072">
    <property type="protein sequence ID" value="MFB9098298.1"/>
    <property type="molecule type" value="Genomic_DNA"/>
</dbReference>
<name>A0ABV5GSH4_9FLAO</name>
<evidence type="ECO:0000313" key="1">
    <source>
        <dbReference type="EMBL" id="MFB9098298.1"/>
    </source>
</evidence>
<organism evidence="1 2">
    <name type="scientific">Flavobacterium jumunjinense</name>
    <dbReference type="NCBI Taxonomy" id="998845"/>
    <lineage>
        <taxon>Bacteria</taxon>
        <taxon>Pseudomonadati</taxon>
        <taxon>Bacteroidota</taxon>
        <taxon>Flavobacteriia</taxon>
        <taxon>Flavobacteriales</taxon>
        <taxon>Flavobacteriaceae</taxon>
        <taxon>Flavobacterium</taxon>
    </lineage>
</organism>
<dbReference type="Proteomes" id="UP001589607">
    <property type="component" value="Unassembled WGS sequence"/>
</dbReference>
<keyword evidence="2" id="KW-1185">Reference proteome</keyword>
<reference evidence="1 2" key="1">
    <citation type="submission" date="2024-09" db="EMBL/GenBank/DDBJ databases">
        <authorList>
            <person name="Sun Q."/>
            <person name="Mori K."/>
        </authorList>
    </citation>
    <scope>NUCLEOTIDE SEQUENCE [LARGE SCALE GENOMIC DNA]</scope>
    <source>
        <strain evidence="1 2">CECT 7955</strain>
    </source>
</reference>